<dbReference type="InterPro" id="IPR052004">
    <property type="entry name" value="Dynein_assembly_factor_4"/>
</dbReference>
<dbReference type="InterPro" id="IPR011990">
    <property type="entry name" value="TPR-like_helical_dom_sf"/>
</dbReference>
<accession>A0A9W7CK27</accession>
<evidence type="ECO:0000313" key="4">
    <source>
        <dbReference type="EMBL" id="GMI07140.1"/>
    </source>
</evidence>
<dbReference type="EMBL" id="BRXZ01000193">
    <property type="protein sequence ID" value="GMI07140.1"/>
    <property type="molecule type" value="Genomic_DNA"/>
</dbReference>
<dbReference type="SUPFAM" id="SSF49764">
    <property type="entry name" value="HSP20-like chaperones"/>
    <property type="match status" value="1"/>
</dbReference>
<dbReference type="InterPro" id="IPR019734">
    <property type="entry name" value="TPR_rpt"/>
</dbReference>
<dbReference type="InterPro" id="IPR007052">
    <property type="entry name" value="CS_dom"/>
</dbReference>
<proteinExistence type="predicted"/>
<sequence>MVLTGDYSWTETKTLVKVLIPLHNTSAKATDILTTSNFLKVSYGGWLVALDLFGEVVDGKGSKAVVKDGVLTVKMTKQTKALWGQLTVGEDKSKEWVEERRKAGMEEREKRVADMEEKARDKAIEEERMALKKQMALEQKERQDIDDLKEEEKLKAEEEVYQTFADLERQEAEKNSKKKGFPAVKAPAPAPAPAPTPIVSAPAPEKKKKKKKKKYEDDDSDDDSDEDGRQGSTVPPPAPAPSSSNSSSIWESNEIPTVGSNPEGGFDLDRDALLHDDIDSETEDAEVDDTIYDDEDLDDLDKQLPPPRQAAHATFKYTPRLFKTPMRESTVNQEKDFVAKNRPHLHNHGLLNKDALDISETDPVWLKGKGDDFFRSGDFRSAINAYSSAFESHDNKSEISKTALSALANRAACYLKIGEPARTIADVDDALRLSSNAQNLDLPGGLNGFWLKCFVRRGTARCQLGDFDNSRDDYKKAYDLDGTNEGLREDYDKMKELAEVSDLKKSADACFGEGEIDGAIDLYSKAIERDPRFVSAVSNRAGALLAKGQYEDCIADCDSALNMLANLGSTSGPVPPPGSEKRRDWVIRTVCRRAKAKSELGSYNDAVTDMEMALKMVPEGRQKVRDDLEEDIEVLRGMAGGGK</sequence>
<dbReference type="GO" id="GO:0003341">
    <property type="term" value="P:cilium movement"/>
    <property type="evidence" value="ECO:0007669"/>
    <property type="project" value="TreeGrafter"/>
</dbReference>
<feature type="domain" description="CS" evidence="3">
    <location>
        <begin position="2"/>
        <end position="87"/>
    </location>
</feature>
<feature type="region of interest" description="Disordered" evidence="2">
    <location>
        <begin position="166"/>
        <end position="306"/>
    </location>
</feature>
<feature type="compositionally biased region" description="Low complexity" evidence="2">
    <location>
        <begin position="241"/>
        <end position="256"/>
    </location>
</feature>
<keyword evidence="1" id="KW-0175">Coiled coil</keyword>
<dbReference type="AlphaFoldDB" id="A0A9W7CK27"/>
<dbReference type="Proteomes" id="UP001165082">
    <property type="component" value="Unassembled WGS sequence"/>
</dbReference>
<dbReference type="Gene3D" id="2.60.40.790">
    <property type="match status" value="1"/>
</dbReference>
<organism evidence="4 5">
    <name type="scientific">Triparma retinervis</name>
    <dbReference type="NCBI Taxonomy" id="2557542"/>
    <lineage>
        <taxon>Eukaryota</taxon>
        <taxon>Sar</taxon>
        <taxon>Stramenopiles</taxon>
        <taxon>Ochrophyta</taxon>
        <taxon>Bolidophyceae</taxon>
        <taxon>Parmales</taxon>
        <taxon>Triparmaceae</taxon>
        <taxon>Triparma</taxon>
    </lineage>
</organism>
<dbReference type="GO" id="GO:0036158">
    <property type="term" value="P:outer dynein arm assembly"/>
    <property type="evidence" value="ECO:0007669"/>
    <property type="project" value="TreeGrafter"/>
</dbReference>
<dbReference type="PANTHER" id="PTHR46492">
    <property type="entry name" value="DYNEIN ASSEMBLY FACTOR 4, AXONEMAL"/>
    <property type="match status" value="1"/>
</dbReference>
<protein>
    <recommendedName>
        <fullName evidence="3">CS domain-containing protein</fullName>
    </recommendedName>
</protein>
<feature type="compositionally biased region" description="Basic and acidic residues" evidence="2">
    <location>
        <begin position="267"/>
        <end position="277"/>
    </location>
</feature>
<dbReference type="Gene3D" id="1.25.40.10">
    <property type="entry name" value="Tetratricopeptide repeat domain"/>
    <property type="match status" value="2"/>
</dbReference>
<evidence type="ECO:0000259" key="3">
    <source>
        <dbReference type="PROSITE" id="PS51203"/>
    </source>
</evidence>
<feature type="compositionally biased region" description="Acidic residues" evidence="2">
    <location>
        <begin position="217"/>
        <end position="226"/>
    </location>
</feature>
<dbReference type="SUPFAM" id="SSF48452">
    <property type="entry name" value="TPR-like"/>
    <property type="match status" value="2"/>
</dbReference>
<name>A0A9W7CK27_9STRA</name>
<dbReference type="InterPro" id="IPR008978">
    <property type="entry name" value="HSP20-like_chaperone"/>
</dbReference>
<evidence type="ECO:0000256" key="1">
    <source>
        <dbReference type="SAM" id="Coils"/>
    </source>
</evidence>
<keyword evidence="5" id="KW-1185">Reference proteome</keyword>
<comment type="caution">
    <text evidence="4">The sequence shown here is derived from an EMBL/GenBank/DDBJ whole genome shotgun (WGS) entry which is preliminary data.</text>
</comment>
<feature type="compositionally biased region" description="Acidic residues" evidence="2">
    <location>
        <begin position="278"/>
        <end position="299"/>
    </location>
</feature>
<dbReference type="PANTHER" id="PTHR46492:SF1">
    <property type="entry name" value="DYNEIN AXONEMAL ASSEMBLY FACTOR 4"/>
    <property type="match status" value="1"/>
</dbReference>
<feature type="compositionally biased region" description="Basic and acidic residues" evidence="2">
    <location>
        <begin position="166"/>
        <end position="175"/>
    </location>
</feature>
<dbReference type="OrthoDB" id="348005at2759"/>
<dbReference type="Pfam" id="PF13432">
    <property type="entry name" value="TPR_16"/>
    <property type="match status" value="2"/>
</dbReference>
<evidence type="ECO:0000256" key="2">
    <source>
        <dbReference type="SAM" id="MobiDB-lite"/>
    </source>
</evidence>
<dbReference type="SMART" id="SM00028">
    <property type="entry name" value="TPR"/>
    <property type="match status" value="6"/>
</dbReference>
<evidence type="ECO:0000313" key="5">
    <source>
        <dbReference type="Proteomes" id="UP001165082"/>
    </source>
</evidence>
<feature type="coiled-coil region" evidence="1">
    <location>
        <begin position="105"/>
        <end position="151"/>
    </location>
</feature>
<dbReference type="GO" id="GO:0036159">
    <property type="term" value="P:inner dynein arm assembly"/>
    <property type="evidence" value="ECO:0007669"/>
    <property type="project" value="TreeGrafter"/>
</dbReference>
<dbReference type="PROSITE" id="PS51203">
    <property type="entry name" value="CS"/>
    <property type="match status" value="1"/>
</dbReference>
<reference evidence="4" key="1">
    <citation type="submission" date="2022-07" db="EMBL/GenBank/DDBJ databases">
        <title>Genome analysis of Parmales, a sister group of diatoms, reveals the evolutionary specialization of diatoms from phago-mixotrophs to photoautotrophs.</title>
        <authorList>
            <person name="Ban H."/>
            <person name="Sato S."/>
            <person name="Yoshikawa S."/>
            <person name="Kazumasa Y."/>
            <person name="Nakamura Y."/>
            <person name="Ichinomiya M."/>
            <person name="Saitoh K."/>
            <person name="Sato N."/>
            <person name="Blanc-Mathieu R."/>
            <person name="Endo H."/>
            <person name="Kuwata A."/>
            <person name="Ogata H."/>
        </authorList>
    </citation>
    <scope>NUCLEOTIDE SEQUENCE</scope>
</reference>
<gene>
    <name evidence="4" type="ORF">TrRE_jg9868</name>
</gene>